<dbReference type="Proteomes" id="UP001139451">
    <property type="component" value="Unassembled WGS sequence"/>
</dbReference>
<feature type="domain" description="HTH gntR-type" evidence="5">
    <location>
        <begin position="35"/>
        <end position="103"/>
    </location>
</feature>
<dbReference type="InterPro" id="IPR036388">
    <property type="entry name" value="WH-like_DNA-bd_sf"/>
</dbReference>
<reference evidence="6" key="1">
    <citation type="submission" date="2022-05" db="EMBL/GenBank/DDBJ databases">
        <title>Sphingomonas sp. strain MG17 Genome sequencing and assembly.</title>
        <authorList>
            <person name="Kim I."/>
        </authorList>
    </citation>
    <scope>NUCLEOTIDE SEQUENCE</scope>
    <source>
        <strain evidence="6">MG17</strain>
    </source>
</reference>
<dbReference type="PANTHER" id="PTHR44846:SF17">
    <property type="entry name" value="GNTR-FAMILY TRANSCRIPTIONAL REGULATOR"/>
    <property type="match status" value="1"/>
</dbReference>
<dbReference type="InterPro" id="IPR000524">
    <property type="entry name" value="Tscrpt_reg_HTH_GntR"/>
</dbReference>
<dbReference type="Pfam" id="PF00392">
    <property type="entry name" value="GntR"/>
    <property type="match status" value="1"/>
</dbReference>
<feature type="region of interest" description="Disordered" evidence="4">
    <location>
        <begin position="1"/>
        <end position="27"/>
    </location>
</feature>
<comment type="caution">
    <text evidence="6">The sequence shown here is derived from an EMBL/GenBank/DDBJ whole genome shotgun (WGS) entry which is preliminary data.</text>
</comment>
<organism evidence="6 7">
    <name type="scientific">Sphingomonas tagetis</name>
    <dbReference type="NCBI Taxonomy" id="2949092"/>
    <lineage>
        <taxon>Bacteria</taxon>
        <taxon>Pseudomonadati</taxon>
        <taxon>Pseudomonadota</taxon>
        <taxon>Alphaproteobacteria</taxon>
        <taxon>Sphingomonadales</taxon>
        <taxon>Sphingomonadaceae</taxon>
        <taxon>Sphingomonas</taxon>
    </lineage>
</organism>
<evidence type="ECO:0000259" key="5">
    <source>
        <dbReference type="PROSITE" id="PS50949"/>
    </source>
</evidence>
<evidence type="ECO:0000256" key="3">
    <source>
        <dbReference type="ARBA" id="ARBA00023163"/>
    </source>
</evidence>
<gene>
    <name evidence="6" type="ORF">M9978_16955</name>
</gene>
<evidence type="ECO:0000256" key="2">
    <source>
        <dbReference type="ARBA" id="ARBA00023125"/>
    </source>
</evidence>
<sequence length="264" mass="29124">MTPQFDPSHHGAHSPRDHAQNHGLPDPMTRFSGNLPIWYQLAQALRADITSSRLRPGQRIMPELALAEQHGISVMPVRQALRALEAEGLIVRRRGSGTYVSETLPLSVAGATSLEALYSREFATPASILERGNTAVPPMLAKHFPGMETLSFIRRLAFRGETPWSYGTLYVPARFAAQLTTDLLTRYPIYRLLAERCGAEIARSHFEVKAAPAGSEVAHYLAIEPVSPALALMCVTFDKQGKAVGAFDMHFPADPFFFSFETPH</sequence>
<keyword evidence="2" id="KW-0238">DNA-binding</keyword>
<dbReference type="InterPro" id="IPR011663">
    <property type="entry name" value="UTRA"/>
</dbReference>
<dbReference type="SMART" id="SM00345">
    <property type="entry name" value="HTH_GNTR"/>
    <property type="match status" value="1"/>
</dbReference>
<dbReference type="PANTHER" id="PTHR44846">
    <property type="entry name" value="MANNOSYL-D-GLYCERATE TRANSPORT/METABOLISM SYSTEM REPRESSOR MNGR-RELATED"/>
    <property type="match status" value="1"/>
</dbReference>
<dbReference type="Pfam" id="PF07702">
    <property type="entry name" value="UTRA"/>
    <property type="match status" value="1"/>
</dbReference>
<evidence type="ECO:0000256" key="1">
    <source>
        <dbReference type="ARBA" id="ARBA00023015"/>
    </source>
</evidence>
<dbReference type="GO" id="GO:0003700">
    <property type="term" value="F:DNA-binding transcription factor activity"/>
    <property type="evidence" value="ECO:0007669"/>
    <property type="project" value="InterPro"/>
</dbReference>
<dbReference type="InterPro" id="IPR028978">
    <property type="entry name" value="Chorismate_lyase_/UTRA_dom_sf"/>
</dbReference>
<dbReference type="SMART" id="SM00866">
    <property type="entry name" value="UTRA"/>
    <property type="match status" value="1"/>
</dbReference>
<dbReference type="Gene3D" id="1.10.10.10">
    <property type="entry name" value="Winged helix-like DNA-binding domain superfamily/Winged helix DNA-binding domain"/>
    <property type="match status" value="1"/>
</dbReference>
<dbReference type="PROSITE" id="PS50949">
    <property type="entry name" value="HTH_GNTR"/>
    <property type="match status" value="1"/>
</dbReference>
<proteinExistence type="predicted"/>
<dbReference type="InterPro" id="IPR036390">
    <property type="entry name" value="WH_DNA-bd_sf"/>
</dbReference>
<dbReference type="CDD" id="cd07377">
    <property type="entry name" value="WHTH_GntR"/>
    <property type="match status" value="1"/>
</dbReference>
<dbReference type="SUPFAM" id="SSF46785">
    <property type="entry name" value="Winged helix' DNA-binding domain"/>
    <property type="match status" value="1"/>
</dbReference>
<dbReference type="EMBL" id="JAMLDX010000015">
    <property type="protein sequence ID" value="MCP3732114.1"/>
    <property type="molecule type" value="Genomic_DNA"/>
</dbReference>
<evidence type="ECO:0000256" key="4">
    <source>
        <dbReference type="SAM" id="MobiDB-lite"/>
    </source>
</evidence>
<evidence type="ECO:0000313" key="6">
    <source>
        <dbReference type="EMBL" id="MCP3732114.1"/>
    </source>
</evidence>
<name>A0A9X2KM14_9SPHN</name>
<accession>A0A9X2KM14</accession>
<keyword evidence="7" id="KW-1185">Reference proteome</keyword>
<dbReference type="Gene3D" id="3.40.1410.10">
    <property type="entry name" value="Chorismate lyase-like"/>
    <property type="match status" value="1"/>
</dbReference>
<keyword evidence="3" id="KW-0804">Transcription</keyword>
<dbReference type="GO" id="GO:0045892">
    <property type="term" value="P:negative regulation of DNA-templated transcription"/>
    <property type="evidence" value="ECO:0007669"/>
    <property type="project" value="TreeGrafter"/>
</dbReference>
<keyword evidence="1" id="KW-0805">Transcription regulation</keyword>
<dbReference type="GO" id="GO:0003677">
    <property type="term" value="F:DNA binding"/>
    <property type="evidence" value="ECO:0007669"/>
    <property type="project" value="UniProtKB-KW"/>
</dbReference>
<evidence type="ECO:0000313" key="7">
    <source>
        <dbReference type="Proteomes" id="UP001139451"/>
    </source>
</evidence>
<dbReference type="RefSeq" id="WP_254295263.1">
    <property type="nucleotide sequence ID" value="NZ_JAMLDX010000015.1"/>
</dbReference>
<dbReference type="InterPro" id="IPR050679">
    <property type="entry name" value="Bact_HTH_transcr_reg"/>
</dbReference>
<dbReference type="AlphaFoldDB" id="A0A9X2KM14"/>
<dbReference type="SUPFAM" id="SSF64288">
    <property type="entry name" value="Chorismate lyase-like"/>
    <property type="match status" value="1"/>
</dbReference>
<protein>
    <submittedName>
        <fullName evidence="6">GntR family transcriptional regulator</fullName>
    </submittedName>
</protein>